<proteinExistence type="predicted"/>
<dbReference type="SUPFAM" id="SSF51905">
    <property type="entry name" value="FAD/NAD(P)-binding domain"/>
    <property type="match status" value="1"/>
</dbReference>
<keyword evidence="7" id="KW-1185">Reference proteome</keyword>
<evidence type="ECO:0000256" key="2">
    <source>
        <dbReference type="ARBA" id="ARBA00022630"/>
    </source>
</evidence>
<keyword evidence="4" id="KW-0560">Oxidoreductase</keyword>
<keyword evidence="2" id="KW-0285">Flavoprotein</keyword>
<dbReference type="EMBL" id="JBFXLS010000290">
    <property type="protein sequence ID" value="KAL2811014.1"/>
    <property type="molecule type" value="Genomic_DNA"/>
</dbReference>
<gene>
    <name evidence="6" type="ORF">BDW59DRAFT_177106</name>
</gene>
<sequence>MNHPILIVGTGIVGLTLGQALKKVSLSLNPLHMYERDPHPTSRDQGWTITLHWALQYIRTLLPEETLQHIQDAQIPPSVRWHLNREKMRGALLRGIEEDVVWDKRVDGVSFDEDGRPMLVFDGGETVIGTLVVGVEGSKSVVRRFLCPDAYRNIQLPIRFKGIAGCHPDSGVYFWFSIMETPALNMNGCYRVQICMSWPVKTPNNKIIRRRGERRVTLAGDAAHAMVMYRGEAANHGIIFHLVAAIKKIHTSTDAKTAIDGYKGKMREHTASAVQLSQQACLEAHVWDQLNENCAILSKQKVG</sequence>
<dbReference type="PANTHER" id="PTHR47178">
    <property type="entry name" value="MONOOXYGENASE, FAD-BINDING"/>
    <property type="match status" value="1"/>
</dbReference>
<evidence type="ECO:0000256" key="4">
    <source>
        <dbReference type="ARBA" id="ARBA00023002"/>
    </source>
</evidence>
<keyword evidence="5" id="KW-0503">Monooxygenase</keyword>
<reference evidence="6 7" key="1">
    <citation type="submission" date="2024-07" db="EMBL/GenBank/DDBJ databases">
        <title>Section-level genome sequencing and comparative genomics of Aspergillus sections Usti and Cavernicolus.</title>
        <authorList>
            <consortium name="Lawrence Berkeley National Laboratory"/>
            <person name="Nybo J.L."/>
            <person name="Vesth T.C."/>
            <person name="Theobald S."/>
            <person name="Frisvad J.C."/>
            <person name="Larsen T.O."/>
            <person name="Kjaerboelling I."/>
            <person name="Rothschild-Mancinelli K."/>
            <person name="Lyhne E.K."/>
            <person name="Kogle M.E."/>
            <person name="Barry K."/>
            <person name="Clum A."/>
            <person name="Na H."/>
            <person name="Ledsgaard L."/>
            <person name="Lin J."/>
            <person name="Lipzen A."/>
            <person name="Kuo A."/>
            <person name="Riley R."/>
            <person name="Mondo S."/>
            <person name="LaButti K."/>
            <person name="Haridas S."/>
            <person name="Pangalinan J."/>
            <person name="Salamov A.A."/>
            <person name="Simmons B.A."/>
            <person name="Magnuson J.K."/>
            <person name="Chen J."/>
            <person name="Drula E."/>
            <person name="Henrissat B."/>
            <person name="Wiebenga A."/>
            <person name="Lubbers R.J."/>
            <person name="Gomes A.C."/>
            <person name="Makela M.R."/>
            <person name="Stajich J."/>
            <person name="Grigoriev I.V."/>
            <person name="Mortensen U.H."/>
            <person name="De vries R.P."/>
            <person name="Baker S.E."/>
            <person name="Andersen M.R."/>
        </authorList>
    </citation>
    <scope>NUCLEOTIDE SEQUENCE [LARGE SCALE GENOMIC DNA]</scope>
    <source>
        <strain evidence="6 7">CBS 600.67</strain>
    </source>
</reference>
<dbReference type="Proteomes" id="UP001610335">
    <property type="component" value="Unassembled WGS sequence"/>
</dbReference>
<evidence type="ECO:0000313" key="7">
    <source>
        <dbReference type="Proteomes" id="UP001610335"/>
    </source>
</evidence>
<dbReference type="InterPro" id="IPR036188">
    <property type="entry name" value="FAD/NAD-bd_sf"/>
</dbReference>
<dbReference type="Gene3D" id="3.50.50.60">
    <property type="entry name" value="FAD/NAD(P)-binding domain"/>
    <property type="match status" value="2"/>
</dbReference>
<name>A0ABR4H6E4_9EURO</name>
<accession>A0ABR4H6E4</accession>
<evidence type="ECO:0008006" key="8">
    <source>
        <dbReference type="Google" id="ProtNLM"/>
    </source>
</evidence>
<organism evidence="6 7">
    <name type="scientific">Aspergillus cavernicola</name>
    <dbReference type="NCBI Taxonomy" id="176166"/>
    <lineage>
        <taxon>Eukaryota</taxon>
        <taxon>Fungi</taxon>
        <taxon>Dikarya</taxon>
        <taxon>Ascomycota</taxon>
        <taxon>Pezizomycotina</taxon>
        <taxon>Eurotiomycetes</taxon>
        <taxon>Eurotiomycetidae</taxon>
        <taxon>Eurotiales</taxon>
        <taxon>Aspergillaceae</taxon>
        <taxon>Aspergillus</taxon>
        <taxon>Aspergillus subgen. Nidulantes</taxon>
    </lineage>
</organism>
<comment type="cofactor">
    <cofactor evidence="1">
        <name>FAD</name>
        <dbReference type="ChEBI" id="CHEBI:57692"/>
    </cofactor>
</comment>
<evidence type="ECO:0000313" key="6">
    <source>
        <dbReference type="EMBL" id="KAL2811014.1"/>
    </source>
</evidence>
<evidence type="ECO:0000256" key="3">
    <source>
        <dbReference type="ARBA" id="ARBA00022827"/>
    </source>
</evidence>
<comment type="caution">
    <text evidence="6">The sequence shown here is derived from an EMBL/GenBank/DDBJ whole genome shotgun (WGS) entry which is preliminary data.</text>
</comment>
<evidence type="ECO:0000256" key="1">
    <source>
        <dbReference type="ARBA" id="ARBA00001974"/>
    </source>
</evidence>
<keyword evidence="3" id="KW-0274">FAD</keyword>
<evidence type="ECO:0000256" key="5">
    <source>
        <dbReference type="ARBA" id="ARBA00023033"/>
    </source>
</evidence>
<protein>
    <recommendedName>
        <fullName evidence="8">FAD-binding domain-containing protein</fullName>
    </recommendedName>
</protein>
<dbReference type="PANTHER" id="PTHR47178:SF1">
    <property type="entry name" value="FAD-BINDING DOMAIN-CONTAINING PROTEIN-RELATED"/>
    <property type="match status" value="1"/>
</dbReference>